<name>A0AAV9AWD9_ACOGR</name>
<evidence type="ECO:0000313" key="4">
    <source>
        <dbReference type="Proteomes" id="UP001179952"/>
    </source>
</evidence>
<reference evidence="3" key="2">
    <citation type="submission" date="2023-06" db="EMBL/GenBank/DDBJ databases">
        <authorList>
            <person name="Ma L."/>
            <person name="Liu K.-W."/>
            <person name="Li Z."/>
            <person name="Hsiao Y.-Y."/>
            <person name="Qi Y."/>
            <person name="Fu T."/>
            <person name="Tang G."/>
            <person name="Zhang D."/>
            <person name="Sun W.-H."/>
            <person name="Liu D.-K."/>
            <person name="Li Y."/>
            <person name="Chen G.-Z."/>
            <person name="Liu X.-D."/>
            <person name="Liao X.-Y."/>
            <person name="Jiang Y.-T."/>
            <person name="Yu X."/>
            <person name="Hao Y."/>
            <person name="Huang J."/>
            <person name="Zhao X.-W."/>
            <person name="Ke S."/>
            <person name="Chen Y.-Y."/>
            <person name="Wu W.-L."/>
            <person name="Hsu J.-L."/>
            <person name="Lin Y.-F."/>
            <person name="Huang M.-D."/>
            <person name="Li C.-Y."/>
            <person name="Huang L."/>
            <person name="Wang Z.-W."/>
            <person name="Zhao X."/>
            <person name="Zhong W.-Y."/>
            <person name="Peng D.-H."/>
            <person name="Ahmad S."/>
            <person name="Lan S."/>
            <person name="Zhang J.-S."/>
            <person name="Tsai W.-C."/>
            <person name="Van De Peer Y."/>
            <person name="Liu Z.-J."/>
        </authorList>
    </citation>
    <scope>NUCLEOTIDE SEQUENCE</scope>
    <source>
        <strain evidence="3">SCP</strain>
        <tissue evidence="3">Leaves</tissue>
    </source>
</reference>
<organism evidence="3 4">
    <name type="scientific">Acorus gramineus</name>
    <name type="common">Dwarf sweet flag</name>
    <dbReference type="NCBI Taxonomy" id="55184"/>
    <lineage>
        <taxon>Eukaryota</taxon>
        <taxon>Viridiplantae</taxon>
        <taxon>Streptophyta</taxon>
        <taxon>Embryophyta</taxon>
        <taxon>Tracheophyta</taxon>
        <taxon>Spermatophyta</taxon>
        <taxon>Magnoliopsida</taxon>
        <taxon>Liliopsida</taxon>
        <taxon>Acoraceae</taxon>
        <taxon>Acorus</taxon>
    </lineage>
</organism>
<keyword evidence="2" id="KW-1133">Transmembrane helix</keyword>
<feature type="region of interest" description="Disordered" evidence="1">
    <location>
        <begin position="1"/>
        <end position="60"/>
    </location>
</feature>
<feature type="transmembrane region" description="Helical" evidence="2">
    <location>
        <begin position="74"/>
        <end position="97"/>
    </location>
</feature>
<dbReference type="EMBL" id="JAUJYN010000006">
    <property type="protein sequence ID" value="KAK1268445.1"/>
    <property type="molecule type" value="Genomic_DNA"/>
</dbReference>
<dbReference type="Proteomes" id="UP001179952">
    <property type="component" value="Unassembled WGS sequence"/>
</dbReference>
<sequence>MIQQCDPPDPGHLVEHLYSPTKDSPKSSRTSRLRTPSRPSKAFSPPLGSRDLTQTRPVTPASGVAESTTLAFSVATYSLALSIFNFFLQNGIFYGFFKKKKKKNISPSRTTTHLMQYNPG</sequence>
<dbReference type="AlphaFoldDB" id="A0AAV9AWD9"/>
<evidence type="ECO:0000256" key="2">
    <source>
        <dbReference type="SAM" id="Phobius"/>
    </source>
</evidence>
<gene>
    <name evidence="3" type="ORF">QJS04_geneDACA006338</name>
</gene>
<evidence type="ECO:0000313" key="3">
    <source>
        <dbReference type="EMBL" id="KAK1268445.1"/>
    </source>
</evidence>
<keyword evidence="2" id="KW-0472">Membrane</keyword>
<proteinExistence type="predicted"/>
<comment type="caution">
    <text evidence="3">The sequence shown here is derived from an EMBL/GenBank/DDBJ whole genome shotgun (WGS) entry which is preliminary data.</text>
</comment>
<protein>
    <submittedName>
        <fullName evidence="3">Uncharacterized protein</fullName>
    </submittedName>
</protein>
<reference evidence="3" key="1">
    <citation type="journal article" date="2023" name="Nat. Commun.">
        <title>Diploid and tetraploid genomes of Acorus and the evolution of monocots.</title>
        <authorList>
            <person name="Ma L."/>
            <person name="Liu K.W."/>
            <person name="Li Z."/>
            <person name="Hsiao Y.Y."/>
            <person name="Qi Y."/>
            <person name="Fu T."/>
            <person name="Tang G.D."/>
            <person name="Zhang D."/>
            <person name="Sun W.H."/>
            <person name="Liu D.K."/>
            <person name="Li Y."/>
            <person name="Chen G.Z."/>
            <person name="Liu X.D."/>
            <person name="Liao X.Y."/>
            <person name="Jiang Y.T."/>
            <person name="Yu X."/>
            <person name="Hao Y."/>
            <person name="Huang J."/>
            <person name="Zhao X.W."/>
            <person name="Ke S."/>
            <person name="Chen Y.Y."/>
            <person name="Wu W.L."/>
            <person name="Hsu J.L."/>
            <person name="Lin Y.F."/>
            <person name="Huang M.D."/>
            <person name="Li C.Y."/>
            <person name="Huang L."/>
            <person name="Wang Z.W."/>
            <person name="Zhao X."/>
            <person name="Zhong W.Y."/>
            <person name="Peng D.H."/>
            <person name="Ahmad S."/>
            <person name="Lan S."/>
            <person name="Zhang J.S."/>
            <person name="Tsai W.C."/>
            <person name="Van de Peer Y."/>
            <person name="Liu Z.J."/>
        </authorList>
    </citation>
    <scope>NUCLEOTIDE SEQUENCE</scope>
    <source>
        <strain evidence="3">SCP</strain>
    </source>
</reference>
<evidence type="ECO:0000256" key="1">
    <source>
        <dbReference type="SAM" id="MobiDB-lite"/>
    </source>
</evidence>
<keyword evidence="2" id="KW-0812">Transmembrane</keyword>
<accession>A0AAV9AWD9</accession>
<keyword evidence="4" id="KW-1185">Reference proteome</keyword>
<feature type="compositionally biased region" description="Low complexity" evidence="1">
    <location>
        <begin position="27"/>
        <end position="41"/>
    </location>
</feature>